<dbReference type="AlphaFoldDB" id="A0A4R2RDI4"/>
<dbReference type="EMBL" id="SLXV01000061">
    <property type="protein sequence ID" value="TCP61530.1"/>
    <property type="molecule type" value="Genomic_DNA"/>
</dbReference>
<comment type="caution">
    <text evidence="12">The sequence shown here is derived from an EMBL/GenBank/DDBJ whole genome shotgun (WGS) entry which is preliminary data.</text>
</comment>
<evidence type="ECO:0000313" key="12">
    <source>
        <dbReference type="EMBL" id="TCP61530.1"/>
    </source>
</evidence>
<comment type="catalytic activity">
    <reaction evidence="9">
        <text>(sulfur carrier)-H + L-cysteine = (sulfur carrier)-SH + L-alanine</text>
        <dbReference type="Rhea" id="RHEA:43892"/>
        <dbReference type="Rhea" id="RHEA-COMP:14737"/>
        <dbReference type="Rhea" id="RHEA-COMP:14739"/>
        <dbReference type="ChEBI" id="CHEBI:29917"/>
        <dbReference type="ChEBI" id="CHEBI:35235"/>
        <dbReference type="ChEBI" id="CHEBI:57972"/>
        <dbReference type="ChEBI" id="CHEBI:64428"/>
        <dbReference type="EC" id="2.8.1.7"/>
    </reaction>
</comment>
<dbReference type="InterPro" id="IPR020578">
    <property type="entry name" value="Aminotrans_V_PyrdxlP_BS"/>
</dbReference>
<dbReference type="InterPro" id="IPR015421">
    <property type="entry name" value="PyrdxlP-dep_Trfase_major"/>
</dbReference>
<dbReference type="Pfam" id="PF00266">
    <property type="entry name" value="Aminotran_5"/>
    <property type="match status" value="1"/>
</dbReference>
<evidence type="ECO:0000256" key="10">
    <source>
        <dbReference type="RuleBase" id="RU004504"/>
    </source>
</evidence>
<dbReference type="PANTHER" id="PTHR11601:SF34">
    <property type="entry name" value="CYSTEINE DESULFURASE"/>
    <property type="match status" value="1"/>
</dbReference>
<gene>
    <name evidence="12" type="ORF">EDD57_1612</name>
</gene>
<dbReference type="Gene3D" id="3.90.1150.10">
    <property type="entry name" value="Aspartate Aminotransferase, domain 1"/>
    <property type="match status" value="1"/>
</dbReference>
<evidence type="ECO:0000256" key="4">
    <source>
        <dbReference type="ARBA" id="ARBA00022679"/>
    </source>
</evidence>
<evidence type="ECO:0000256" key="3">
    <source>
        <dbReference type="ARBA" id="ARBA00012239"/>
    </source>
</evidence>
<keyword evidence="8" id="KW-0411">Iron-sulfur</keyword>
<dbReference type="GO" id="GO:0046872">
    <property type="term" value="F:metal ion binding"/>
    <property type="evidence" value="ECO:0007669"/>
    <property type="project" value="UniProtKB-KW"/>
</dbReference>
<evidence type="ECO:0000259" key="11">
    <source>
        <dbReference type="Pfam" id="PF00266"/>
    </source>
</evidence>
<evidence type="ECO:0000256" key="9">
    <source>
        <dbReference type="ARBA" id="ARBA00050776"/>
    </source>
</evidence>
<dbReference type="GO" id="GO:0051536">
    <property type="term" value="F:iron-sulfur cluster binding"/>
    <property type="evidence" value="ECO:0007669"/>
    <property type="project" value="UniProtKB-KW"/>
</dbReference>
<dbReference type="FunFam" id="3.40.640.10:FF:000084">
    <property type="entry name" value="IscS-like cysteine desulfurase"/>
    <property type="match status" value="1"/>
</dbReference>
<comment type="similarity">
    <text evidence="2">Belongs to the class-V pyridoxal-phosphate-dependent aminotransferase family. NifS/IscS subfamily.</text>
</comment>
<keyword evidence="4" id="KW-0808">Transferase</keyword>
<protein>
    <recommendedName>
        <fullName evidence="3">cysteine desulfurase</fullName>
        <ecNumber evidence="3">2.8.1.7</ecNumber>
    </recommendedName>
</protein>
<keyword evidence="13" id="KW-1185">Reference proteome</keyword>
<proteinExistence type="inferred from homology"/>
<dbReference type="Gene3D" id="3.40.640.10">
    <property type="entry name" value="Type I PLP-dependent aspartate aminotransferase-like (Major domain)"/>
    <property type="match status" value="1"/>
</dbReference>
<keyword evidence="6" id="KW-0663">Pyridoxal phosphate</keyword>
<dbReference type="PROSITE" id="PS00595">
    <property type="entry name" value="AA_TRANSFER_CLASS_5"/>
    <property type="match status" value="1"/>
</dbReference>
<dbReference type="SUPFAM" id="SSF53383">
    <property type="entry name" value="PLP-dependent transferases"/>
    <property type="match status" value="1"/>
</dbReference>
<dbReference type="PIRSF" id="PIRSF005572">
    <property type="entry name" value="NifS"/>
    <property type="match status" value="1"/>
</dbReference>
<dbReference type="Proteomes" id="UP000294746">
    <property type="component" value="Unassembled WGS sequence"/>
</dbReference>
<keyword evidence="5" id="KW-0479">Metal-binding</keyword>
<dbReference type="GO" id="GO:0031071">
    <property type="term" value="F:cysteine desulfurase activity"/>
    <property type="evidence" value="ECO:0007669"/>
    <property type="project" value="UniProtKB-EC"/>
</dbReference>
<evidence type="ECO:0000256" key="5">
    <source>
        <dbReference type="ARBA" id="ARBA00022723"/>
    </source>
</evidence>
<sequence>MKTIYLDYGATSPVREEALHAMMPYFQLEYGNPGSIHDLGQQSGDAIQRARVQIAQAIGATSPREIIFTSSGTEANNLAIIGGARKRKHHGSHIITSSIEHPAVLEACRYLEREGFQVTYLPVDSYGRIQVKDVANAITEKTILVTIMAANNEVGTIQPITEIGQLLQDSSILFHTDAVQYIGKVPCSVEDLGVDLLSIGSHKLYGPKGIGALYIRKGVRIEPLFHGGGQEREIRPSTLNTPAIVGFGIATELAVQEIKQESERLTALREYAWSRIHQEIGDVDLNGHPTTRLPNNLNLSFHRVEGQAILLELNRQQIYVSSGSACSAGKHRPSHVLRAMGRSDEVAHQSMRITLGKDTTQEDIDIMIQHLSQVLTYLRSLFI</sequence>
<feature type="domain" description="Aminotransferase class V" evidence="11">
    <location>
        <begin position="4"/>
        <end position="366"/>
    </location>
</feature>
<dbReference type="InterPro" id="IPR000192">
    <property type="entry name" value="Aminotrans_V_dom"/>
</dbReference>
<evidence type="ECO:0000256" key="7">
    <source>
        <dbReference type="ARBA" id="ARBA00023004"/>
    </source>
</evidence>
<name>A0A4R2RDI4_9BACL</name>
<dbReference type="Gene3D" id="1.10.260.50">
    <property type="match status" value="1"/>
</dbReference>
<comment type="cofactor">
    <cofactor evidence="1 10">
        <name>pyridoxal 5'-phosphate</name>
        <dbReference type="ChEBI" id="CHEBI:597326"/>
    </cofactor>
</comment>
<keyword evidence="7" id="KW-0408">Iron</keyword>
<organism evidence="12 13">
    <name type="scientific">Baia soyae</name>
    <dbReference type="NCBI Taxonomy" id="1544746"/>
    <lineage>
        <taxon>Bacteria</taxon>
        <taxon>Bacillati</taxon>
        <taxon>Bacillota</taxon>
        <taxon>Bacilli</taxon>
        <taxon>Bacillales</taxon>
        <taxon>Thermoactinomycetaceae</taxon>
        <taxon>Baia</taxon>
    </lineage>
</organism>
<dbReference type="NCBIfam" id="NF002806">
    <property type="entry name" value="PRK02948.1"/>
    <property type="match status" value="1"/>
</dbReference>
<dbReference type="EC" id="2.8.1.7" evidence="3"/>
<dbReference type="InterPro" id="IPR015424">
    <property type="entry name" value="PyrdxlP-dep_Trfase"/>
</dbReference>
<dbReference type="RefSeq" id="WP_131849959.1">
    <property type="nucleotide sequence ID" value="NZ_SLXV01000061.1"/>
</dbReference>
<reference evidence="12 13" key="1">
    <citation type="submission" date="2019-03" db="EMBL/GenBank/DDBJ databases">
        <title>Genomic Encyclopedia of Type Strains, Phase IV (KMG-IV): sequencing the most valuable type-strain genomes for metagenomic binning, comparative biology and taxonomic classification.</title>
        <authorList>
            <person name="Goeker M."/>
        </authorList>
    </citation>
    <scope>NUCLEOTIDE SEQUENCE [LARGE SCALE GENOMIC DNA]</scope>
    <source>
        <strain evidence="12 13">DSM 46831</strain>
    </source>
</reference>
<evidence type="ECO:0000256" key="6">
    <source>
        <dbReference type="ARBA" id="ARBA00022898"/>
    </source>
</evidence>
<dbReference type="OrthoDB" id="9808002at2"/>
<dbReference type="InterPro" id="IPR015422">
    <property type="entry name" value="PyrdxlP-dep_Trfase_small"/>
</dbReference>
<evidence type="ECO:0000256" key="2">
    <source>
        <dbReference type="ARBA" id="ARBA00006490"/>
    </source>
</evidence>
<evidence type="ECO:0000256" key="8">
    <source>
        <dbReference type="ARBA" id="ARBA00023014"/>
    </source>
</evidence>
<dbReference type="InterPro" id="IPR016454">
    <property type="entry name" value="Cysteine_dSase"/>
</dbReference>
<evidence type="ECO:0000313" key="13">
    <source>
        <dbReference type="Proteomes" id="UP000294746"/>
    </source>
</evidence>
<accession>A0A4R2RDI4</accession>
<evidence type="ECO:0000256" key="1">
    <source>
        <dbReference type="ARBA" id="ARBA00001933"/>
    </source>
</evidence>
<dbReference type="PANTHER" id="PTHR11601">
    <property type="entry name" value="CYSTEINE DESULFURYLASE FAMILY MEMBER"/>
    <property type="match status" value="1"/>
</dbReference>